<name>A0AAV4XX44_CAEEX</name>
<gene>
    <name evidence="1" type="ORF">CEXT_223651</name>
</gene>
<keyword evidence="2" id="KW-1185">Reference proteome</keyword>
<reference evidence="1 2" key="1">
    <citation type="submission" date="2021-06" db="EMBL/GenBank/DDBJ databases">
        <title>Caerostris extrusa draft genome.</title>
        <authorList>
            <person name="Kono N."/>
            <person name="Arakawa K."/>
        </authorList>
    </citation>
    <scope>NUCLEOTIDE SEQUENCE [LARGE SCALE GENOMIC DNA]</scope>
</reference>
<evidence type="ECO:0000313" key="2">
    <source>
        <dbReference type="Proteomes" id="UP001054945"/>
    </source>
</evidence>
<organism evidence="1 2">
    <name type="scientific">Caerostris extrusa</name>
    <name type="common">Bark spider</name>
    <name type="synonym">Caerostris bankana</name>
    <dbReference type="NCBI Taxonomy" id="172846"/>
    <lineage>
        <taxon>Eukaryota</taxon>
        <taxon>Metazoa</taxon>
        <taxon>Ecdysozoa</taxon>
        <taxon>Arthropoda</taxon>
        <taxon>Chelicerata</taxon>
        <taxon>Arachnida</taxon>
        <taxon>Araneae</taxon>
        <taxon>Araneomorphae</taxon>
        <taxon>Entelegynae</taxon>
        <taxon>Araneoidea</taxon>
        <taxon>Araneidae</taxon>
        <taxon>Caerostris</taxon>
    </lineage>
</organism>
<protein>
    <submittedName>
        <fullName evidence="1">Uncharacterized protein</fullName>
    </submittedName>
</protein>
<dbReference type="AlphaFoldDB" id="A0AAV4XX44"/>
<evidence type="ECO:0000313" key="1">
    <source>
        <dbReference type="EMBL" id="GIY98491.1"/>
    </source>
</evidence>
<dbReference type="EMBL" id="BPLR01000930">
    <property type="protein sequence ID" value="GIY98491.1"/>
    <property type="molecule type" value="Genomic_DNA"/>
</dbReference>
<dbReference type="Proteomes" id="UP001054945">
    <property type="component" value="Unassembled WGS sequence"/>
</dbReference>
<proteinExistence type="predicted"/>
<accession>A0AAV4XX44</accession>
<comment type="caution">
    <text evidence="1">The sequence shown here is derived from an EMBL/GenBank/DDBJ whole genome shotgun (WGS) entry which is preliminary data.</text>
</comment>
<sequence>MFPLYSGQEVFGSLENVDAPAIPVKFPSGTPKCNNFKETPPRTMELSTAKNRGLKGTVNALVGKENGENWNANFESSASLRDF</sequence>